<proteinExistence type="inferred from homology"/>
<dbReference type="PROSITE" id="PS51257">
    <property type="entry name" value="PROKAR_LIPOPROTEIN"/>
    <property type="match status" value="1"/>
</dbReference>
<accession>A0A9N7R6J9</accession>
<sequence length="189" mass="21092">MQDHNKKNNNKKITTNNPNPTTTTATAQACAACKYRRRKCAPDCILAPYFPHDRQPQFLNAHRLYGVSNIVKIVRQLGPADRDAAMWTIAFESDARAADPAGGLYRVVRDLERRIALARAELEAVLRHLAAYGFREEGFKFDSQGNITPSNNGGFTERAAFKQDDECLSYIQDDEDLKVAAAVFNGLTN</sequence>
<dbReference type="Pfam" id="PF03195">
    <property type="entry name" value="LOB"/>
    <property type="match status" value="1"/>
</dbReference>
<evidence type="ECO:0000256" key="1">
    <source>
        <dbReference type="ARBA" id="ARBA00005474"/>
    </source>
</evidence>
<dbReference type="PANTHER" id="PTHR31301:SF67">
    <property type="entry name" value="LOB DOMAIN-CONTAINING PROTEIN 22"/>
    <property type="match status" value="1"/>
</dbReference>
<name>A0A9N7R6J9_STRHE</name>
<reference evidence="4" key="1">
    <citation type="submission" date="2019-12" db="EMBL/GenBank/DDBJ databases">
        <authorList>
            <person name="Scholes J."/>
        </authorList>
    </citation>
    <scope>NUCLEOTIDE SEQUENCE</scope>
</reference>
<keyword evidence="5" id="KW-1185">Reference proteome</keyword>
<dbReference type="InterPro" id="IPR004883">
    <property type="entry name" value="LOB"/>
</dbReference>
<evidence type="ECO:0000259" key="3">
    <source>
        <dbReference type="PROSITE" id="PS50891"/>
    </source>
</evidence>
<dbReference type="AlphaFoldDB" id="A0A9N7R6J9"/>
<protein>
    <submittedName>
        <fullName evidence="4">LOB domain-containing protein 22</fullName>
    </submittedName>
</protein>
<evidence type="ECO:0000313" key="5">
    <source>
        <dbReference type="Proteomes" id="UP001153555"/>
    </source>
</evidence>
<comment type="similarity">
    <text evidence="1">Belongs to the LOB domain-containing protein family.</text>
</comment>
<dbReference type="EMBL" id="CACSLK010012206">
    <property type="protein sequence ID" value="CAA0814617.1"/>
    <property type="molecule type" value="Genomic_DNA"/>
</dbReference>
<dbReference type="Proteomes" id="UP001153555">
    <property type="component" value="Unassembled WGS sequence"/>
</dbReference>
<organism evidence="4 5">
    <name type="scientific">Striga hermonthica</name>
    <name type="common">Purple witchweed</name>
    <name type="synonym">Buchnera hermonthica</name>
    <dbReference type="NCBI Taxonomy" id="68872"/>
    <lineage>
        <taxon>Eukaryota</taxon>
        <taxon>Viridiplantae</taxon>
        <taxon>Streptophyta</taxon>
        <taxon>Embryophyta</taxon>
        <taxon>Tracheophyta</taxon>
        <taxon>Spermatophyta</taxon>
        <taxon>Magnoliopsida</taxon>
        <taxon>eudicotyledons</taxon>
        <taxon>Gunneridae</taxon>
        <taxon>Pentapetalae</taxon>
        <taxon>asterids</taxon>
        <taxon>lamiids</taxon>
        <taxon>Lamiales</taxon>
        <taxon>Orobanchaceae</taxon>
        <taxon>Buchnereae</taxon>
        <taxon>Striga</taxon>
    </lineage>
</organism>
<gene>
    <name evidence="4" type="ORF">SHERM_14898</name>
</gene>
<comment type="caution">
    <text evidence="4">The sequence shown here is derived from an EMBL/GenBank/DDBJ whole genome shotgun (WGS) entry which is preliminary data.</text>
</comment>
<dbReference type="OrthoDB" id="1893065at2759"/>
<evidence type="ECO:0000313" key="4">
    <source>
        <dbReference type="EMBL" id="CAA0814617.1"/>
    </source>
</evidence>
<feature type="region of interest" description="Disordered" evidence="2">
    <location>
        <begin position="1"/>
        <end position="23"/>
    </location>
</feature>
<feature type="domain" description="LOB" evidence="3">
    <location>
        <begin position="28"/>
        <end position="129"/>
    </location>
</feature>
<dbReference type="PANTHER" id="PTHR31301">
    <property type="entry name" value="LOB DOMAIN-CONTAINING PROTEIN 4-RELATED"/>
    <property type="match status" value="1"/>
</dbReference>
<feature type="compositionally biased region" description="Low complexity" evidence="2">
    <location>
        <begin position="11"/>
        <end position="23"/>
    </location>
</feature>
<dbReference type="PROSITE" id="PS50891">
    <property type="entry name" value="LOB"/>
    <property type="match status" value="1"/>
</dbReference>
<evidence type="ECO:0000256" key="2">
    <source>
        <dbReference type="SAM" id="MobiDB-lite"/>
    </source>
</evidence>